<reference evidence="2 3" key="1">
    <citation type="journal article" date="2017" name="BMC Biol.">
        <title>Genomic innovations, transcriptional plasticity and gene loss underlying the evolution and divergence of two highly polyphagous and invasive Helicoverpa pest species.</title>
        <authorList>
            <person name="Pearce S.L."/>
            <person name="Clarke D.F."/>
            <person name="East P.D."/>
            <person name="Elfekih S."/>
            <person name="Gordon K.H."/>
            <person name="Jermiin L.S."/>
            <person name="McGaughran A."/>
            <person name="Oakeshott J.G."/>
            <person name="Papanikolaou A."/>
            <person name="Perera O.P."/>
            <person name="Rane R.V."/>
            <person name="Richards S."/>
            <person name="Tay W.T."/>
            <person name="Walsh T.K."/>
            <person name="Anderson A."/>
            <person name="Anderson C.J."/>
            <person name="Asgari S."/>
            <person name="Board P.G."/>
            <person name="Bretschneider A."/>
            <person name="Campbell P.M."/>
            <person name="Chertemps T."/>
            <person name="Christeller J.T."/>
            <person name="Coppin C.W."/>
            <person name="Downes S.J."/>
            <person name="Duan G."/>
            <person name="Farnsworth C.A."/>
            <person name="Good R.T."/>
            <person name="Han L.B."/>
            <person name="Han Y.C."/>
            <person name="Hatje K."/>
            <person name="Horne I."/>
            <person name="Huang Y.P."/>
            <person name="Hughes D.S."/>
            <person name="Jacquin-Joly E."/>
            <person name="James W."/>
            <person name="Jhangiani S."/>
            <person name="Kollmar M."/>
            <person name="Kuwar S.S."/>
            <person name="Li S."/>
            <person name="Liu N.Y."/>
            <person name="Maibeche M.T."/>
            <person name="Miller J.R."/>
            <person name="Montagne N."/>
            <person name="Perry T."/>
            <person name="Qu J."/>
            <person name="Song S.V."/>
            <person name="Sutton G.G."/>
            <person name="Vogel H."/>
            <person name="Walenz B.P."/>
            <person name="Xu W."/>
            <person name="Zhang H.J."/>
            <person name="Zou Z."/>
            <person name="Batterham P."/>
            <person name="Edwards O.R."/>
            <person name="Feyereisen R."/>
            <person name="Gibbs R.A."/>
            <person name="Heckel D.G."/>
            <person name="McGrath A."/>
            <person name="Robin C."/>
            <person name="Scherer S.E."/>
            <person name="Worley K.C."/>
            <person name="Wu Y.D."/>
        </authorList>
    </citation>
    <scope>NUCLEOTIDE SEQUENCE [LARGE SCALE GENOMIC DNA]</scope>
    <source>
        <strain evidence="2">Harm_GR_Male_#8</strain>
        <tissue evidence="2">Whole organism</tissue>
    </source>
</reference>
<evidence type="ECO:0000313" key="2">
    <source>
        <dbReference type="EMBL" id="PZC71303.1"/>
    </source>
</evidence>
<feature type="chain" id="PRO_5015945516" description="Salivary secreted peptide" evidence="1">
    <location>
        <begin position="23"/>
        <end position="113"/>
    </location>
</feature>
<evidence type="ECO:0008006" key="4">
    <source>
        <dbReference type="Google" id="ProtNLM"/>
    </source>
</evidence>
<proteinExistence type="predicted"/>
<dbReference type="Proteomes" id="UP000249218">
    <property type="component" value="Unassembled WGS sequence"/>
</dbReference>
<dbReference type="AlphaFoldDB" id="A0A2W1BI07"/>
<dbReference type="Pfam" id="PF15868">
    <property type="entry name" value="MBF2"/>
    <property type="match status" value="1"/>
</dbReference>
<protein>
    <recommendedName>
        <fullName evidence="4">Salivary secreted peptide</fullName>
    </recommendedName>
</protein>
<evidence type="ECO:0000256" key="1">
    <source>
        <dbReference type="SAM" id="SignalP"/>
    </source>
</evidence>
<organism evidence="2 3">
    <name type="scientific">Helicoverpa armigera</name>
    <name type="common">Cotton bollworm</name>
    <name type="synonym">Heliothis armigera</name>
    <dbReference type="NCBI Taxonomy" id="29058"/>
    <lineage>
        <taxon>Eukaryota</taxon>
        <taxon>Metazoa</taxon>
        <taxon>Ecdysozoa</taxon>
        <taxon>Arthropoda</taxon>
        <taxon>Hexapoda</taxon>
        <taxon>Insecta</taxon>
        <taxon>Pterygota</taxon>
        <taxon>Neoptera</taxon>
        <taxon>Endopterygota</taxon>
        <taxon>Lepidoptera</taxon>
        <taxon>Glossata</taxon>
        <taxon>Ditrysia</taxon>
        <taxon>Noctuoidea</taxon>
        <taxon>Noctuidae</taxon>
        <taxon>Heliothinae</taxon>
        <taxon>Helicoverpa</taxon>
    </lineage>
</organism>
<dbReference type="InterPro" id="IPR031734">
    <property type="entry name" value="MBF2"/>
</dbReference>
<gene>
    <name evidence="2" type="primary">HaOG213666</name>
    <name evidence="2" type="ORF">B5X24_HaOG213666</name>
</gene>
<name>A0A2W1BI07_HELAM</name>
<accession>A0A2W1BI07</accession>
<feature type="signal peptide" evidence="1">
    <location>
        <begin position="1"/>
        <end position="22"/>
    </location>
</feature>
<dbReference type="EMBL" id="KZ150342">
    <property type="protein sequence ID" value="PZC71303.1"/>
    <property type="molecule type" value="Genomic_DNA"/>
</dbReference>
<keyword evidence="3" id="KW-1185">Reference proteome</keyword>
<keyword evidence="1" id="KW-0732">Signal</keyword>
<sequence>MAPKILITTLLLFAAALVSAQARGNFFVGNTFGAHLIYHETHSKYAIPFIVRDEDFTVTGVDNEIIEAISVSDLEGKGLSYVKSGGIGQHNVTIHLESQRSHGYKFLVEVYAI</sequence>
<evidence type="ECO:0000313" key="3">
    <source>
        <dbReference type="Proteomes" id="UP000249218"/>
    </source>
</evidence>